<accession>A0A6D1AI47</accession>
<comment type="caution">
    <text evidence="7">The sequence shown here is derived from an EMBL/GenBank/DDBJ whole genome shotgun (WGS) entry which is preliminary data.</text>
</comment>
<evidence type="ECO:0000256" key="4">
    <source>
        <dbReference type="ARBA" id="ARBA00022801"/>
    </source>
</evidence>
<dbReference type="InterPro" id="IPR050226">
    <property type="entry name" value="NagZ_Beta-hexosaminidase"/>
</dbReference>
<evidence type="ECO:0000256" key="5">
    <source>
        <dbReference type="ARBA" id="ARBA00023295"/>
    </source>
</evidence>
<dbReference type="EC" id="3.2.1.52" evidence="3"/>
<evidence type="ECO:0000259" key="6">
    <source>
        <dbReference type="Pfam" id="PF00933"/>
    </source>
</evidence>
<dbReference type="EMBL" id="JAAHTE010000880">
    <property type="protein sequence ID" value="NEU03131.1"/>
    <property type="molecule type" value="Genomic_DNA"/>
</dbReference>
<evidence type="ECO:0000256" key="1">
    <source>
        <dbReference type="ARBA" id="ARBA00001231"/>
    </source>
</evidence>
<name>A0A6D1AI47_ECOLX</name>
<dbReference type="InterPro" id="IPR001764">
    <property type="entry name" value="Glyco_hydro_3_N"/>
</dbReference>
<organism evidence="7">
    <name type="scientific">Escherichia coli</name>
    <dbReference type="NCBI Taxonomy" id="562"/>
    <lineage>
        <taxon>Bacteria</taxon>
        <taxon>Pseudomonadati</taxon>
        <taxon>Pseudomonadota</taxon>
        <taxon>Gammaproteobacteria</taxon>
        <taxon>Enterobacterales</taxon>
        <taxon>Enterobacteriaceae</taxon>
        <taxon>Escherichia</taxon>
    </lineage>
</organism>
<gene>
    <name evidence="7" type="ORF">G3563_29850</name>
</gene>
<dbReference type="GO" id="GO:0005975">
    <property type="term" value="P:carbohydrate metabolic process"/>
    <property type="evidence" value="ECO:0007669"/>
    <property type="project" value="InterPro"/>
</dbReference>
<keyword evidence="4" id="KW-0378">Hydrolase</keyword>
<evidence type="ECO:0000256" key="2">
    <source>
        <dbReference type="ARBA" id="ARBA00005336"/>
    </source>
</evidence>
<comment type="similarity">
    <text evidence="2">Belongs to the glycosyl hydrolase 3 family.</text>
</comment>
<keyword evidence="5" id="KW-0326">Glycosidase</keyword>
<feature type="non-terminal residue" evidence="7">
    <location>
        <position position="81"/>
    </location>
</feature>
<evidence type="ECO:0000256" key="3">
    <source>
        <dbReference type="ARBA" id="ARBA00012663"/>
    </source>
</evidence>
<dbReference type="InterPro" id="IPR036962">
    <property type="entry name" value="Glyco_hydro_3_N_sf"/>
</dbReference>
<feature type="domain" description="Glycoside hydrolase family 3 N-terminal" evidence="6">
    <location>
        <begin position="6"/>
        <end position="80"/>
    </location>
</feature>
<dbReference type="GO" id="GO:0009254">
    <property type="term" value="P:peptidoglycan turnover"/>
    <property type="evidence" value="ECO:0007669"/>
    <property type="project" value="TreeGrafter"/>
</dbReference>
<sequence length="81" mass="8713">PQALTKMNDEVASLVKKYQFGGIILFAENVKTTKQTVQLTDDYQKASPKIPLMLSIDQEGGIVTRLGEGTNFPGNMALGAA</sequence>
<evidence type="ECO:0000313" key="7">
    <source>
        <dbReference type="EMBL" id="NEU03131.1"/>
    </source>
</evidence>
<reference evidence="7" key="1">
    <citation type="submission" date="2020-02" db="EMBL/GenBank/DDBJ databases">
        <title>Investigating the Use of Bacteriophages as New Decolonization Strategy for Intestinal Carriage of CTX-M-15-producing ST131 Escherichia coli: an In Vitro Continuous Culture System Model.</title>
        <authorList>
            <person name="Bernasconi O.J."/>
            <person name="Campos-Madueno E.I."/>
            <person name="Dona V."/>
            <person name="Perreten V."/>
            <person name="Carattoli A."/>
            <person name="Endimiani A."/>
        </authorList>
    </citation>
    <scope>NUCLEOTIDE SEQUENCE</scope>
    <source>
        <strain evidence="7">4901.28</strain>
    </source>
</reference>
<dbReference type="Pfam" id="PF00933">
    <property type="entry name" value="Glyco_hydro_3"/>
    <property type="match status" value="1"/>
</dbReference>
<feature type="non-terminal residue" evidence="7">
    <location>
        <position position="1"/>
    </location>
</feature>
<comment type="catalytic activity">
    <reaction evidence="1">
        <text>Hydrolysis of terminal non-reducing N-acetyl-D-hexosamine residues in N-acetyl-beta-D-hexosaminides.</text>
        <dbReference type="EC" id="3.2.1.52"/>
    </reaction>
</comment>
<dbReference type="AlphaFoldDB" id="A0A6D1AI47"/>
<dbReference type="GO" id="GO:0004563">
    <property type="term" value="F:beta-N-acetylhexosaminidase activity"/>
    <property type="evidence" value="ECO:0007669"/>
    <property type="project" value="UniProtKB-EC"/>
</dbReference>
<dbReference type="InterPro" id="IPR017853">
    <property type="entry name" value="GH"/>
</dbReference>
<protein>
    <recommendedName>
        <fullName evidence="3">beta-N-acetylhexosaminidase</fullName>
        <ecNumber evidence="3">3.2.1.52</ecNumber>
    </recommendedName>
</protein>
<dbReference type="PANTHER" id="PTHR30480">
    <property type="entry name" value="BETA-HEXOSAMINIDASE-RELATED"/>
    <property type="match status" value="1"/>
</dbReference>
<dbReference type="PANTHER" id="PTHR30480:SF13">
    <property type="entry name" value="BETA-HEXOSAMINIDASE"/>
    <property type="match status" value="1"/>
</dbReference>
<dbReference type="SUPFAM" id="SSF51445">
    <property type="entry name" value="(Trans)glycosidases"/>
    <property type="match status" value="1"/>
</dbReference>
<dbReference type="Gene3D" id="3.20.20.300">
    <property type="entry name" value="Glycoside hydrolase, family 3, N-terminal domain"/>
    <property type="match status" value="1"/>
</dbReference>
<proteinExistence type="inferred from homology"/>